<organism evidence="2 3">
    <name type="scientific">Fraxinus pennsylvanica</name>
    <dbReference type="NCBI Taxonomy" id="56036"/>
    <lineage>
        <taxon>Eukaryota</taxon>
        <taxon>Viridiplantae</taxon>
        <taxon>Streptophyta</taxon>
        <taxon>Embryophyta</taxon>
        <taxon>Tracheophyta</taxon>
        <taxon>Spermatophyta</taxon>
        <taxon>Magnoliopsida</taxon>
        <taxon>eudicotyledons</taxon>
        <taxon>Gunneridae</taxon>
        <taxon>Pentapetalae</taxon>
        <taxon>asterids</taxon>
        <taxon>lamiids</taxon>
        <taxon>Lamiales</taxon>
        <taxon>Oleaceae</taxon>
        <taxon>Oleeae</taxon>
        <taxon>Fraxinus</taxon>
    </lineage>
</organism>
<feature type="compositionally biased region" description="Basic and acidic residues" evidence="1">
    <location>
        <begin position="40"/>
        <end position="56"/>
    </location>
</feature>
<evidence type="ECO:0000313" key="2">
    <source>
        <dbReference type="EMBL" id="CAI9777202.1"/>
    </source>
</evidence>
<dbReference type="EMBL" id="OU503050">
    <property type="protein sequence ID" value="CAI9777202.1"/>
    <property type="molecule type" value="Genomic_DNA"/>
</dbReference>
<gene>
    <name evidence="2" type="ORF">FPE_LOCUS24632</name>
</gene>
<keyword evidence="3" id="KW-1185">Reference proteome</keyword>
<feature type="compositionally biased region" description="Basic and acidic residues" evidence="1">
    <location>
        <begin position="64"/>
        <end position="91"/>
    </location>
</feature>
<dbReference type="Proteomes" id="UP000834106">
    <property type="component" value="Chromosome 15"/>
</dbReference>
<evidence type="ECO:0000313" key="3">
    <source>
        <dbReference type="Proteomes" id="UP000834106"/>
    </source>
</evidence>
<reference evidence="2" key="1">
    <citation type="submission" date="2023-05" db="EMBL/GenBank/DDBJ databases">
        <authorList>
            <person name="Huff M."/>
        </authorList>
    </citation>
    <scope>NUCLEOTIDE SEQUENCE</scope>
</reference>
<evidence type="ECO:0000256" key="1">
    <source>
        <dbReference type="SAM" id="MobiDB-lite"/>
    </source>
</evidence>
<dbReference type="AlphaFoldDB" id="A0AAD2A234"/>
<name>A0AAD2A234_9LAMI</name>
<feature type="region of interest" description="Disordered" evidence="1">
    <location>
        <begin position="16"/>
        <end position="111"/>
    </location>
</feature>
<proteinExistence type="predicted"/>
<accession>A0AAD2A234</accession>
<sequence length="178" mass="20836">MKWLSKLFKIGINNRGVTEDGQQPQFLGEENMSLHAPVRSLDDRPRTKREKDELDRTISLSLNEDLRRPNGYKRRTDNDEDLARSLRDRPNKSSHPPYALRDPPYAPQDYDHRRHRVCSGYYHEIAYGNYLEQIEMATEYKLIPDIKPGESGWTVKAIVSEKCSPNKARNSPLKYRHI</sequence>
<protein>
    <submittedName>
        <fullName evidence="2">Uncharacterized protein</fullName>
    </submittedName>
</protein>